<evidence type="ECO:0000256" key="2">
    <source>
        <dbReference type="ARBA" id="ARBA00022692"/>
    </source>
</evidence>
<dbReference type="PANTHER" id="PTHR23508">
    <property type="entry name" value="CARBOXYLIC ACID TRANSPORTER PROTEIN HOMOLOG"/>
    <property type="match status" value="1"/>
</dbReference>
<dbReference type="EMBL" id="CABWIE010000010">
    <property type="protein sequence ID" value="VWL91796.1"/>
    <property type="molecule type" value="Genomic_DNA"/>
</dbReference>
<evidence type="ECO:0000256" key="5">
    <source>
        <dbReference type="SAM" id="Phobius"/>
    </source>
</evidence>
<dbReference type="Gene3D" id="1.20.1250.20">
    <property type="entry name" value="MFS general substrate transporter like domains"/>
    <property type="match status" value="1"/>
</dbReference>
<dbReference type="PANTHER" id="PTHR23508:SF10">
    <property type="entry name" value="CARBOXYLIC ACID TRANSPORTER PROTEIN HOMOLOG"/>
    <property type="match status" value="1"/>
</dbReference>
<proteinExistence type="predicted"/>
<keyword evidence="3 5" id="KW-1133">Transmembrane helix</keyword>
<dbReference type="RefSeq" id="WP_152076190.1">
    <property type="nucleotide sequence ID" value="NZ_CAAKNU010000029.1"/>
</dbReference>
<dbReference type="SUPFAM" id="SSF103473">
    <property type="entry name" value="MFS general substrate transporter"/>
    <property type="match status" value="1"/>
</dbReference>
<sequence length="415" mass="44550">MGNTRNRHVNPWWVATVSGMASYIDSCAIISSGTALVIYQQTFGLDNGQFGLISAALTFCIAIGSILGGGLGDRFGRKPVFSVTMAMLIIGAITMIFAQTFPLLLVGEILMGLGVGADLPVSLATIAEEAPDDKRGKMLLFSDILWVVGIVVAQGIGAVVGDWGYLGGQIMFTQLAVVSILVLVARQTIPESPVWIKAHEDRLTGKVSNEAQGKISDLFKSPYAKPFIALAIFYIGTNIPANSLGQFSTWIGANVVSLPISVVSTIGLICYPIRAILDFVFMKFVDTDKRMPLFYMGAALYLLGFLMFPIFGASTVTYVATQLLYCIGAAFAFEGILKVWMQECFPTLLRTTANGAIVFSSRFLCAVAGSFTATFIAVAGYKAAFLVLSLLCLIGFAAAIWAFHGERYNAFDDAE</sequence>
<feature type="transmembrane region" description="Helical" evidence="5">
    <location>
        <begin position="353"/>
        <end position="377"/>
    </location>
</feature>
<dbReference type="GO" id="GO:0005886">
    <property type="term" value="C:plasma membrane"/>
    <property type="evidence" value="ECO:0007669"/>
    <property type="project" value="UniProtKB-SubCell"/>
</dbReference>
<evidence type="ECO:0000313" key="8">
    <source>
        <dbReference type="EMBL" id="VWL95922.1"/>
    </source>
</evidence>
<comment type="subcellular location">
    <subcellularLocation>
        <location evidence="1">Cell membrane</location>
        <topology evidence="1">Multi-pass membrane protein</topology>
    </subcellularLocation>
</comment>
<evidence type="ECO:0000256" key="3">
    <source>
        <dbReference type="ARBA" id="ARBA00022989"/>
    </source>
</evidence>
<name>A0A5K1J0Q7_9ACTN</name>
<dbReference type="InterPro" id="IPR020846">
    <property type="entry name" value="MFS_dom"/>
</dbReference>
<dbReference type="EMBL" id="CABWIH010000037">
    <property type="protein sequence ID" value="VWL95922.1"/>
    <property type="molecule type" value="Genomic_DNA"/>
</dbReference>
<gene>
    <name evidence="8" type="primary">csbC</name>
    <name evidence="7" type="ORF">KCJAJFAP_02033</name>
    <name evidence="8" type="ORF">LMKDKBCB_01892</name>
</gene>
<reference evidence="9 10" key="1">
    <citation type="submission" date="2019-10" db="EMBL/GenBank/DDBJ databases">
        <authorList>
            <person name="Wolf R A."/>
        </authorList>
    </citation>
    <scope>NUCLEOTIDE SEQUENCE [LARGE SCALE GENOMIC DNA]</scope>
    <source>
        <strain evidence="8">Collinsella_aerofaciens_AK_138A</strain>
        <strain evidence="7">Collinsella_aerofaciens_MC2</strain>
    </source>
</reference>
<dbReference type="GO" id="GO:0046943">
    <property type="term" value="F:carboxylic acid transmembrane transporter activity"/>
    <property type="evidence" value="ECO:0007669"/>
    <property type="project" value="TreeGrafter"/>
</dbReference>
<feature type="transmembrane region" description="Helical" evidence="5">
    <location>
        <begin position="223"/>
        <end position="241"/>
    </location>
</feature>
<protein>
    <submittedName>
        <fullName evidence="8">Putative metabolite transport protein CsbC</fullName>
    </submittedName>
</protein>
<dbReference type="Pfam" id="PF07690">
    <property type="entry name" value="MFS_1"/>
    <property type="match status" value="1"/>
</dbReference>
<evidence type="ECO:0000259" key="6">
    <source>
        <dbReference type="PROSITE" id="PS50850"/>
    </source>
</evidence>
<feature type="transmembrane region" description="Helical" evidence="5">
    <location>
        <begin position="383"/>
        <end position="403"/>
    </location>
</feature>
<feature type="transmembrane region" description="Helical" evidence="5">
    <location>
        <begin position="80"/>
        <end position="98"/>
    </location>
</feature>
<dbReference type="InterPro" id="IPR036259">
    <property type="entry name" value="MFS_trans_sf"/>
</dbReference>
<feature type="transmembrane region" description="Helical" evidence="5">
    <location>
        <begin position="50"/>
        <end position="68"/>
    </location>
</feature>
<feature type="transmembrane region" description="Helical" evidence="5">
    <location>
        <begin position="104"/>
        <end position="127"/>
    </location>
</feature>
<feature type="transmembrane region" description="Helical" evidence="5">
    <location>
        <begin position="139"/>
        <end position="160"/>
    </location>
</feature>
<dbReference type="Proteomes" id="UP000330807">
    <property type="component" value="Unassembled WGS sequence"/>
</dbReference>
<dbReference type="Proteomes" id="UP000361836">
    <property type="component" value="Unassembled WGS sequence"/>
</dbReference>
<evidence type="ECO:0000256" key="4">
    <source>
        <dbReference type="ARBA" id="ARBA00023136"/>
    </source>
</evidence>
<evidence type="ECO:0000313" key="10">
    <source>
        <dbReference type="Proteomes" id="UP000361836"/>
    </source>
</evidence>
<evidence type="ECO:0000313" key="9">
    <source>
        <dbReference type="Proteomes" id="UP000330807"/>
    </source>
</evidence>
<dbReference type="PROSITE" id="PS50850">
    <property type="entry name" value="MFS"/>
    <property type="match status" value="1"/>
</dbReference>
<accession>A0A5K1J0Q7</accession>
<organism evidence="8 9">
    <name type="scientific">Collinsella aerofaciens</name>
    <dbReference type="NCBI Taxonomy" id="74426"/>
    <lineage>
        <taxon>Bacteria</taxon>
        <taxon>Bacillati</taxon>
        <taxon>Actinomycetota</taxon>
        <taxon>Coriobacteriia</taxon>
        <taxon>Coriobacteriales</taxon>
        <taxon>Coriobacteriaceae</taxon>
        <taxon>Collinsella</taxon>
    </lineage>
</organism>
<evidence type="ECO:0000256" key="1">
    <source>
        <dbReference type="ARBA" id="ARBA00004651"/>
    </source>
</evidence>
<evidence type="ECO:0000313" key="7">
    <source>
        <dbReference type="EMBL" id="VWL91796.1"/>
    </source>
</evidence>
<feature type="transmembrane region" description="Helical" evidence="5">
    <location>
        <begin position="12"/>
        <end position="38"/>
    </location>
</feature>
<keyword evidence="10" id="KW-1185">Reference proteome</keyword>
<feature type="domain" description="Major facilitator superfamily (MFS) profile" evidence="6">
    <location>
        <begin position="11"/>
        <end position="407"/>
    </location>
</feature>
<feature type="transmembrane region" description="Helical" evidence="5">
    <location>
        <begin position="318"/>
        <end position="341"/>
    </location>
</feature>
<feature type="transmembrane region" description="Helical" evidence="5">
    <location>
        <begin position="166"/>
        <end position="185"/>
    </location>
</feature>
<dbReference type="InterPro" id="IPR011701">
    <property type="entry name" value="MFS"/>
</dbReference>
<feature type="transmembrane region" description="Helical" evidence="5">
    <location>
        <begin position="247"/>
        <end position="271"/>
    </location>
</feature>
<feature type="transmembrane region" description="Helical" evidence="5">
    <location>
        <begin position="292"/>
        <end position="312"/>
    </location>
</feature>
<keyword evidence="2 5" id="KW-0812">Transmembrane</keyword>
<keyword evidence="4 5" id="KW-0472">Membrane</keyword>
<dbReference type="AlphaFoldDB" id="A0A5K1J0Q7"/>